<evidence type="ECO:0000313" key="3">
    <source>
        <dbReference type="Proteomes" id="UP000198778"/>
    </source>
</evidence>
<keyword evidence="3" id="KW-1185">Reference proteome</keyword>
<dbReference type="AlphaFoldDB" id="A0A1H0E047"/>
<dbReference type="SUPFAM" id="SSF55729">
    <property type="entry name" value="Acyl-CoA N-acyltransferases (Nat)"/>
    <property type="match status" value="1"/>
</dbReference>
<dbReference type="GO" id="GO:0004343">
    <property type="term" value="F:glucosamine 6-phosphate N-acetyltransferase activity"/>
    <property type="evidence" value="ECO:0007669"/>
    <property type="project" value="TreeGrafter"/>
</dbReference>
<dbReference type="RefSeq" id="WP_090842106.1">
    <property type="nucleotide sequence ID" value="NZ_FNIL01000003.1"/>
</dbReference>
<dbReference type="Pfam" id="PF13673">
    <property type="entry name" value="Acetyltransf_10"/>
    <property type="match status" value="1"/>
</dbReference>
<dbReference type="STRING" id="745820.SAMN04488053_103155"/>
<reference evidence="3" key="1">
    <citation type="submission" date="2016-10" db="EMBL/GenBank/DDBJ databases">
        <authorList>
            <person name="Varghese N."/>
            <person name="Submissions S."/>
        </authorList>
    </citation>
    <scope>NUCLEOTIDE SEQUENCE [LARGE SCALE GENOMIC DNA]</scope>
    <source>
        <strain evidence="3">CGMCC 1.10369</strain>
    </source>
</reference>
<organism evidence="2 3">
    <name type="scientific">Alkalicoccus daliensis</name>
    <dbReference type="NCBI Taxonomy" id="745820"/>
    <lineage>
        <taxon>Bacteria</taxon>
        <taxon>Bacillati</taxon>
        <taxon>Bacillota</taxon>
        <taxon>Bacilli</taxon>
        <taxon>Bacillales</taxon>
        <taxon>Bacillaceae</taxon>
        <taxon>Alkalicoccus</taxon>
    </lineage>
</organism>
<dbReference type="PANTHER" id="PTHR13355:SF11">
    <property type="entry name" value="GLUCOSAMINE 6-PHOSPHATE N-ACETYLTRANSFERASE"/>
    <property type="match status" value="1"/>
</dbReference>
<dbReference type="PROSITE" id="PS51186">
    <property type="entry name" value="GNAT"/>
    <property type="match status" value="1"/>
</dbReference>
<sequence length="148" mass="17136">MNWNIKTFGELTAEELYDILQARVNVFVVEQECPYPEVDGYDKKSWHLIGRENGEIKAYARLFPHGITYQEASIGRVLVHKNKRGTGLGKELMERAIAFIESTGEPVIRIQAQEYAERFYASFGFSRISDVYLEDDIPHIDMNLYINK</sequence>
<accession>A0A1H0E047</accession>
<dbReference type="InterPro" id="IPR039143">
    <property type="entry name" value="GNPNAT1-like"/>
</dbReference>
<proteinExistence type="predicted"/>
<feature type="domain" description="N-acetyltransferase" evidence="1">
    <location>
        <begin position="6"/>
        <end position="147"/>
    </location>
</feature>
<dbReference type="InterPro" id="IPR016181">
    <property type="entry name" value="Acyl_CoA_acyltransferase"/>
</dbReference>
<evidence type="ECO:0000259" key="1">
    <source>
        <dbReference type="PROSITE" id="PS51186"/>
    </source>
</evidence>
<dbReference type="Proteomes" id="UP000198778">
    <property type="component" value="Unassembled WGS sequence"/>
</dbReference>
<protein>
    <submittedName>
        <fullName evidence="2">ElaA protein</fullName>
    </submittedName>
</protein>
<dbReference type="Gene3D" id="3.40.630.30">
    <property type="match status" value="1"/>
</dbReference>
<dbReference type="InterPro" id="IPR000182">
    <property type="entry name" value="GNAT_dom"/>
</dbReference>
<dbReference type="CDD" id="cd04301">
    <property type="entry name" value="NAT_SF"/>
    <property type="match status" value="1"/>
</dbReference>
<gene>
    <name evidence="2" type="ORF">SAMN04488053_103155</name>
</gene>
<dbReference type="OrthoDB" id="9796171at2"/>
<name>A0A1H0E047_9BACI</name>
<dbReference type="EMBL" id="FNIL01000003">
    <property type="protein sequence ID" value="SDN75745.1"/>
    <property type="molecule type" value="Genomic_DNA"/>
</dbReference>
<dbReference type="PANTHER" id="PTHR13355">
    <property type="entry name" value="GLUCOSAMINE 6-PHOSPHATE N-ACETYLTRANSFERASE"/>
    <property type="match status" value="1"/>
</dbReference>
<evidence type="ECO:0000313" key="2">
    <source>
        <dbReference type="EMBL" id="SDN75745.1"/>
    </source>
</evidence>